<dbReference type="EMBL" id="AQFM01000037">
    <property type="protein sequence ID" value="EOR07391.1"/>
    <property type="molecule type" value="Genomic_DNA"/>
</dbReference>
<dbReference type="Proteomes" id="UP000016201">
    <property type="component" value="Unassembled WGS sequence"/>
</dbReference>
<reference evidence="1 2" key="1">
    <citation type="submission" date="2013-03" db="EMBL/GenBank/DDBJ databases">
        <title>The Genome Sequence of Acinetobacter tandoii CIP 107469.</title>
        <authorList>
            <consortium name="The Broad Institute Genome Sequencing Platform"/>
            <consortium name="The Broad Institute Genome Sequencing Center for Infectious Disease"/>
            <person name="Cerqueira G."/>
            <person name="Feldgarden M."/>
            <person name="Courvalin P."/>
            <person name="Perichon B."/>
            <person name="Grillot-Courvalin C."/>
            <person name="Clermont D."/>
            <person name="Rocha E."/>
            <person name="Yoon E.-J."/>
            <person name="Nemec A."/>
            <person name="Walker B."/>
            <person name="Young S.K."/>
            <person name="Zeng Q."/>
            <person name="Gargeya S."/>
            <person name="Fitzgerald M."/>
            <person name="Haas B."/>
            <person name="Abouelleil A."/>
            <person name="Alvarado L."/>
            <person name="Arachchi H.M."/>
            <person name="Berlin A.M."/>
            <person name="Chapman S.B."/>
            <person name="Dewar J."/>
            <person name="Goldberg J."/>
            <person name="Griggs A."/>
            <person name="Gujja S."/>
            <person name="Hansen M."/>
            <person name="Howarth C."/>
            <person name="Imamovic A."/>
            <person name="Larimer J."/>
            <person name="McCowan C."/>
            <person name="Murphy C."/>
            <person name="Neiman D."/>
            <person name="Pearson M."/>
            <person name="Priest M."/>
            <person name="Roberts A."/>
            <person name="Saif S."/>
            <person name="Shea T."/>
            <person name="Sisk P."/>
            <person name="Sykes S."/>
            <person name="Wortman J."/>
            <person name="Nusbaum C."/>
            <person name="Birren B."/>
        </authorList>
    </citation>
    <scope>NUCLEOTIDE SEQUENCE [LARGE SCALE GENOMIC DNA]</scope>
    <source>
        <strain evidence="1 2">CIP 107469</strain>
    </source>
</reference>
<keyword evidence="2" id="KW-1185">Reference proteome</keyword>
<accession>R9B4T8</accession>
<name>R9B4T8_9GAMM</name>
<proteinExistence type="predicted"/>
<gene>
    <name evidence="1" type="ORF">I593_02278</name>
</gene>
<protein>
    <submittedName>
        <fullName evidence="1">Uncharacterized protein</fullName>
    </submittedName>
</protein>
<evidence type="ECO:0000313" key="2">
    <source>
        <dbReference type="Proteomes" id="UP000016201"/>
    </source>
</evidence>
<comment type="caution">
    <text evidence="1">The sequence shown here is derived from an EMBL/GenBank/DDBJ whole genome shotgun (WGS) entry which is preliminary data.</text>
</comment>
<organism evidence="1 2">
    <name type="scientific">Acinetobacter tandoii DSM 14970 = CIP 107469</name>
    <dbReference type="NCBI Taxonomy" id="1120927"/>
    <lineage>
        <taxon>Bacteria</taxon>
        <taxon>Pseudomonadati</taxon>
        <taxon>Pseudomonadota</taxon>
        <taxon>Gammaproteobacteria</taxon>
        <taxon>Moraxellales</taxon>
        <taxon>Moraxellaceae</taxon>
        <taxon>Acinetobacter</taxon>
    </lineage>
</organism>
<sequence length="85" mass="10214">MVKVIIKNEQGHLTEIYRELGLFTHYGKYISAIAFLQENQKDLIFLHNPRAIYPLLNEPLISLFKHHEFVQITDHEHIWVKYLKK</sequence>
<dbReference type="AlphaFoldDB" id="R9B4T8"/>
<dbReference type="PATRIC" id="fig|1120927.3.peg.2214"/>
<evidence type="ECO:0000313" key="1">
    <source>
        <dbReference type="EMBL" id="EOR07391.1"/>
    </source>
</evidence>